<organism evidence="1 2">
    <name type="scientific">Sporotomaculum syntrophicum</name>
    <dbReference type="NCBI Taxonomy" id="182264"/>
    <lineage>
        <taxon>Bacteria</taxon>
        <taxon>Bacillati</taxon>
        <taxon>Bacillota</taxon>
        <taxon>Clostridia</taxon>
        <taxon>Eubacteriales</taxon>
        <taxon>Desulfallaceae</taxon>
        <taxon>Sporotomaculum</taxon>
    </lineage>
</organism>
<sequence>MRDVSTKQRLLKIIEILRTETDAEHRLSIRELLDKLKSAFLNLNIY</sequence>
<protein>
    <submittedName>
        <fullName evidence="1">Uncharacterized protein</fullName>
    </submittedName>
</protein>
<evidence type="ECO:0000313" key="1">
    <source>
        <dbReference type="EMBL" id="KAF1084783.1"/>
    </source>
</evidence>
<proteinExistence type="predicted"/>
<name>A0A9D2WPM8_9FIRM</name>
<dbReference type="EMBL" id="LSRS01000004">
    <property type="protein sequence ID" value="KAF1084783.1"/>
    <property type="molecule type" value="Genomic_DNA"/>
</dbReference>
<gene>
    <name evidence="1" type="ORF">SPSYN_01953</name>
</gene>
<reference evidence="1" key="1">
    <citation type="submission" date="2016-02" db="EMBL/GenBank/DDBJ databases">
        <title>Draft Genome Sequence of Sporotomaculum syntrophicum Strain FB, a Syntrophic Benzoate Degrader.</title>
        <authorList>
            <person name="Nobu M.K."/>
            <person name="Narihiro T."/>
            <person name="Qiu Y.-L."/>
            <person name="Ohashi A."/>
            <person name="Liu W.-T."/>
            <person name="Yuji S."/>
        </authorList>
    </citation>
    <scope>NUCLEOTIDE SEQUENCE</scope>
    <source>
        <strain evidence="1">FB</strain>
    </source>
</reference>
<dbReference type="AlphaFoldDB" id="A0A9D2WPM8"/>
<keyword evidence="2" id="KW-1185">Reference proteome</keyword>
<comment type="caution">
    <text evidence="1">The sequence shown here is derived from an EMBL/GenBank/DDBJ whole genome shotgun (WGS) entry which is preliminary data.</text>
</comment>
<accession>A0A9D2WPM8</accession>
<dbReference type="Proteomes" id="UP000798488">
    <property type="component" value="Unassembled WGS sequence"/>
</dbReference>
<evidence type="ECO:0000313" key="2">
    <source>
        <dbReference type="Proteomes" id="UP000798488"/>
    </source>
</evidence>